<keyword evidence="1" id="KW-0805">Transcription regulation</keyword>
<feature type="region of interest" description="Disordered" evidence="4">
    <location>
        <begin position="1"/>
        <end position="25"/>
    </location>
</feature>
<evidence type="ECO:0000256" key="4">
    <source>
        <dbReference type="SAM" id="MobiDB-lite"/>
    </source>
</evidence>
<keyword evidence="7" id="KW-1185">Reference proteome</keyword>
<evidence type="ECO:0000259" key="5">
    <source>
        <dbReference type="Pfam" id="PF13377"/>
    </source>
</evidence>
<keyword evidence="3" id="KW-0804">Transcription</keyword>
<name>A0AA89Q5F1_STRCU</name>
<evidence type="ECO:0000313" key="6">
    <source>
        <dbReference type="EMBL" id="MBB5814717.1"/>
    </source>
</evidence>
<keyword evidence="2 6" id="KW-0238">DNA-binding</keyword>
<dbReference type="EMBL" id="JACHLX010000001">
    <property type="protein sequence ID" value="MBB5814717.1"/>
    <property type="molecule type" value="Genomic_DNA"/>
</dbReference>
<proteinExistence type="predicted"/>
<organism evidence="6 7">
    <name type="scientific">Streptomyces collinus</name>
    <dbReference type="NCBI Taxonomy" id="42684"/>
    <lineage>
        <taxon>Bacteria</taxon>
        <taxon>Bacillati</taxon>
        <taxon>Actinomycetota</taxon>
        <taxon>Actinomycetes</taxon>
        <taxon>Kitasatosporales</taxon>
        <taxon>Streptomycetaceae</taxon>
        <taxon>Streptomyces</taxon>
    </lineage>
</organism>
<evidence type="ECO:0000256" key="1">
    <source>
        <dbReference type="ARBA" id="ARBA00023015"/>
    </source>
</evidence>
<dbReference type="Proteomes" id="UP000579531">
    <property type="component" value="Unassembled WGS sequence"/>
</dbReference>
<dbReference type="Gene3D" id="3.40.50.2300">
    <property type="match status" value="1"/>
</dbReference>
<reference evidence="6 7" key="1">
    <citation type="submission" date="2020-08" db="EMBL/GenBank/DDBJ databases">
        <title>Sequencing the genomes of 1000 actinobacteria strains.</title>
        <authorList>
            <person name="Klenk H.-P."/>
        </authorList>
    </citation>
    <scope>NUCLEOTIDE SEQUENCE [LARGE SCALE GENOMIC DNA]</scope>
    <source>
        <strain evidence="6 7">DSM 40129</strain>
    </source>
</reference>
<dbReference type="Pfam" id="PF13377">
    <property type="entry name" value="Peripla_BP_3"/>
    <property type="match status" value="1"/>
</dbReference>
<accession>A0AA89Q5F1</accession>
<feature type="compositionally biased region" description="Low complexity" evidence="4">
    <location>
        <begin position="74"/>
        <end position="88"/>
    </location>
</feature>
<dbReference type="GO" id="GO:0003677">
    <property type="term" value="F:DNA binding"/>
    <property type="evidence" value="ECO:0007669"/>
    <property type="project" value="UniProtKB-KW"/>
</dbReference>
<gene>
    <name evidence="6" type="ORF">HNR72_005745</name>
</gene>
<feature type="region of interest" description="Disordered" evidence="4">
    <location>
        <begin position="67"/>
        <end position="88"/>
    </location>
</feature>
<comment type="caution">
    <text evidence="6">The sequence shown here is derived from an EMBL/GenBank/DDBJ whole genome shotgun (WGS) entry which is preliminary data.</text>
</comment>
<dbReference type="InterPro" id="IPR046335">
    <property type="entry name" value="LacI/GalR-like_sensor"/>
</dbReference>
<evidence type="ECO:0000313" key="7">
    <source>
        <dbReference type="Proteomes" id="UP000579531"/>
    </source>
</evidence>
<evidence type="ECO:0000256" key="3">
    <source>
        <dbReference type="ARBA" id="ARBA00023163"/>
    </source>
</evidence>
<dbReference type="AlphaFoldDB" id="A0AA89Q5F1"/>
<dbReference type="RefSeq" id="WP_311241095.1">
    <property type="nucleotide sequence ID" value="NZ_BAABFE010000003.1"/>
</dbReference>
<dbReference type="InterPro" id="IPR028082">
    <property type="entry name" value="Peripla_BP_I"/>
</dbReference>
<protein>
    <submittedName>
        <fullName evidence="6">DNA-binding LacI/PurR family transcriptional regulator</fullName>
    </submittedName>
</protein>
<dbReference type="GeneID" id="93842170"/>
<dbReference type="SUPFAM" id="SSF53822">
    <property type="entry name" value="Periplasmic binding protein-like I"/>
    <property type="match status" value="1"/>
</dbReference>
<feature type="domain" description="Transcriptional regulator LacI/GalR-like sensor" evidence="5">
    <location>
        <begin position="25"/>
        <end position="72"/>
    </location>
</feature>
<sequence length="88" mass="9212">MVRLQHPALDGAAGQQNLVVATPAGDKRGAAEAVGRLLGLREPPTAVFAEQDEVAVAVIWTLRRRGSRCPDRCGSSASTTSRSRSGSI</sequence>
<evidence type="ECO:0000256" key="2">
    <source>
        <dbReference type="ARBA" id="ARBA00023125"/>
    </source>
</evidence>